<dbReference type="EMBL" id="CP025746">
    <property type="protein sequence ID" value="QAA32907.1"/>
    <property type="molecule type" value="Genomic_DNA"/>
</dbReference>
<evidence type="ECO:0008006" key="3">
    <source>
        <dbReference type="Google" id="ProtNLM"/>
    </source>
</evidence>
<keyword evidence="2" id="KW-1185">Reference proteome</keyword>
<organism evidence="1 2">
    <name type="scientific">Clostridium manihotivorum</name>
    <dbReference type="NCBI Taxonomy" id="2320868"/>
    <lineage>
        <taxon>Bacteria</taxon>
        <taxon>Bacillati</taxon>
        <taxon>Bacillota</taxon>
        <taxon>Clostridia</taxon>
        <taxon>Eubacteriales</taxon>
        <taxon>Clostridiaceae</taxon>
        <taxon>Clostridium</taxon>
    </lineage>
</organism>
<accession>A0A3R5UG29</accession>
<dbReference type="InterPro" id="IPR007362">
    <property type="entry name" value="DUF429"/>
</dbReference>
<dbReference type="AlphaFoldDB" id="A0A3R5UG29"/>
<dbReference type="RefSeq" id="WP_128213640.1">
    <property type="nucleotide sequence ID" value="NZ_CP025746.1"/>
</dbReference>
<evidence type="ECO:0000313" key="2">
    <source>
        <dbReference type="Proteomes" id="UP000286268"/>
    </source>
</evidence>
<dbReference type="Proteomes" id="UP000286268">
    <property type="component" value="Chromosome"/>
</dbReference>
<dbReference type="Pfam" id="PF04250">
    <property type="entry name" value="DUF429"/>
    <property type="match status" value="1"/>
</dbReference>
<proteinExistence type="predicted"/>
<protein>
    <recommendedName>
        <fullName evidence="3">DUF429 domain-containing protein</fullName>
    </recommendedName>
</protein>
<evidence type="ECO:0000313" key="1">
    <source>
        <dbReference type="EMBL" id="QAA32907.1"/>
    </source>
</evidence>
<name>A0A3R5UG29_9CLOT</name>
<sequence>MENNKLGFLGIDGCKGGYVAVYITEEAFEIKVFETIEELCLTYIDSKVMLIDMPIGLPESVEDIRPESDARKILKSRASCIFNVPCRQALYETDYSRANEMNKLILGKGLSKQSYGIFPKIRDVDQFLSKHPDFKNRMLESHPEICFSMLNCYERTPRVIIENKKTIEGFEKRIAILSKYYKHTEEISKEIDSNKKFRAIRDDIIDALCLAVTGKVSYEPSLKSIPENPSMDKRGLYMQMVYAYGDY</sequence>
<dbReference type="OrthoDB" id="9803333at2"/>
<reference evidence="1 2" key="1">
    <citation type="submission" date="2018-01" db="EMBL/GenBank/DDBJ databases">
        <title>Genome Sequencing and Assembly of Anaerobacter polyendosporus strain CT4.</title>
        <authorList>
            <person name="Tachaapaikoon C."/>
            <person name="Sutheeworapong S."/>
            <person name="Jenjaroenpun P."/>
            <person name="Wongsurawat T."/>
            <person name="Nookeaw I."/>
            <person name="Cheawchanlertfa P."/>
            <person name="Kosugi A."/>
            <person name="Cheevadhanarak S."/>
            <person name="Ratanakhanokchai K."/>
        </authorList>
    </citation>
    <scope>NUCLEOTIDE SEQUENCE [LARGE SCALE GENOMIC DNA]</scope>
    <source>
        <strain evidence="1 2">CT4</strain>
    </source>
</reference>
<dbReference type="KEGG" id="cmah:C1I91_15370"/>
<gene>
    <name evidence="1" type="ORF">C1I91_15370</name>
</gene>